<dbReference type="Pfam" id="PF05875">
    <property type="entry name" value="Ceramidase"/>
    <property type="match status" value="1"/>
</dbReference>
<dbReference type="PANTHER" id="PTHR34368:SF1">
    <property type="entry name" value="OS01G0962200 PROTEIN"/>
    <property type="match status" value="1"/>
</dbReference>
<dbReference type="GO" id="GO:0016811">
    <property type="term" value="F:hydrolase activity, acting on carbon-nitrogen (but not peptide) bonds, in linear amides"/>
    <property type="evidence" value="ECO:0007669"/>
    <property type="project" value="InterPro"/>
</dbReference>
<evidence type="ECO:0000256" key="7">
    <source>
        <dbReference type="SAM" id="Phobius"/>
    </source>
</evidence>
<protein>
    <submittedName>
        <fullName evidence="8">Alkaline phytoceramidase</fullName>
    </submittedName>
</protein>
<sequence length="258" mass="29129">MRISYNFNQKLALLIGLAGLIIIGVFLLPPIPQDAAYHQFADKSSYWGVPNFWNVVSNLLFLLVGLLGMRDIVRGRLAILPEFRVGYLTFFIGVALVSPGSAYYHLTPGNASLLWDRLPMTIAFMALFVIVIAEYLSVPAAQRLLWPMVVIGIFSVFYWHITELKGQGDLRLYGVVQFLPMLLIPLMLLLFQPTFSGVGYLWVMLGAYVGAKLSESLDEPIFRLFHFISGHSIKHLLAALGVYYFWLGLRRRKKLASN</sequence>
<reference evidence="8 9" key="1">
    <citation type="journal article" date="2018" name="Aquat. Microb. Ecol.">
        <title>Gammaproteobacterial methanotrophs dominate.</title>
        <authorList>
            <person name="Rissanen A.J."/>
            <person name="Saarenheimo J."/>
            <person name="Tiirola M."/>
            <person name="Peura S."/>
            <person name="Aalto S.L."/>
            <person name="Karvinen A."/>
            <person name="Nykanen H."/>
        </authorList>
    </citation>
    <scope>NUCLEOTIDE SEQUENCE [LARGE SCALE GENOMIC DNA]</scope>
    <source>
        <strain evidence="8">AMbin10</strain>
    </source>
</reference>
<evidence type="ECO:0000313" key="8">
    <source>
        <dbReference type="EMBL" id="PZN82985.1"/>
    </source>
</evidence>
<keyword evidence="2 7" id="KW-0812">Transmembrane</keyword>
<proteinExistence type="predicted"/>
<feature type="binding site" evidence="6">
    <location>
        <position position="105"/>
    </location>
    <ligand>
        <name>Zn(2+)</name>
        <dbReference type="ChEBI" id="CHEBI:29105"/>
        <note>catalytic</note>
    </ligand>
</feature>
<evidence type="ECO:0000256" key="3">
    <source>
        <dbReference type="ARBA" id="ARBA00022801"/>
    </source>
</evidence>
<dbReference type="GO" id="GO:0016020">
    <property type="term" value="C:membrane"/>
    <property type="evidence" value="ECO:0007669"/>
    <property type="project" value="UniProtKB-SubCell"/>
</dbReference>
<feature type="transmembrane region" description="Helical" evidence="7">
    <location>
        <begin position="226"/>
        <end position="247"/>
    </location>
</feature>
<feature type="transmembrane region" description="Helical" evidence="7">
    <location>
        <begin position="52"/>
        <end position="73"/>
    </location>
</feature>
<evidence type="ECO:0000256" key="2">
    <source>
        <dbReference type="ARBA" id="ARBA00022692"/>
    </source>
</evidence>
<comment type="subcellular location">
    <subcellularLocation>
        <location evidence="1">Membrane</location>
        <topology evidence="1">Multi-pass membrane protein</topology>
    </subcellularLocation>
</comment>
<dbReference type="PANTHER" id="PTHR34368">
    <property type="entry name" value="OS01G0962200 PROTEIN"/>
    <property type="match status" value="1"/>
</dbReference>
<feature type="binding site" evidence="6">
    <location>
        <position position="235"/>
    </location>
    <ligand>
        <name>Zn(2+)</name>
        <dbReference type="ChEBI" id="CHEBI:29105"/>
        <note>catalytic</note>
    </ligand>
</feature>
<keyword evidence="3" id="KW-0378">Hydrolase</keyword>
<evidence type="ECO:0000256" key="5">
    <source>
        <dbReference type="ARBA" id="ARBA00023136"/>
    </source>
</evidence>
<accession>A0A2W4RG41</accession>
<keyword evidence="5 7" id="KW-0472">Membrane</keyword>
<gene>
    <name evidence="8" type="ORF">DM484_05390</name>
</gene>
<dbReference type="GO" id="GO:0046872">
    <property type="term" value="F:metal ion binding"/>
    <property type="evidence" value="ECO:0007669"/>
    <property type="project" value="UniProtKB-KW"/>
</dbReference>
<dbReference type="AlphaFoldDB" id="A0A2W4RG41"/>
<evidence type="ECO:0000256" key="4">
    <source>
        <dbReference type="ARBA" id="ARBA00022989"/>
    </source>
</evidence>
<keyword evidence="6" id="KW-0862">Zinc</keyword>
<evidence type="ECO:0000313" key="9">
    <source>
        <dbReference type="Proteomes" id="UP000249396"/>
    </source>
</evidence>
<dbReference type="Proteomes" id="UP000249396">
    <property type="component" value="Unassembled WGS sequence"/>
</dbReference>
<keyword evidence="4 7" id="KW-1133">Transmembrane helix</keyword>
<feature type="binding site" evidence="6">
    <location>
        <position position="231"/>
    </location>
    <ligand>
        <name>Zn(2+)</name>
        <dbReference type="ChEBI" id="CHEBI:29105"/>
        <note>catalytic</note>
    </ligand>
</feature>
<feature type="transmembrane region" description="Helical" evidence="7">
    <location>
        <begin position="198"/>
        <end position="214"/>
    </location>
</feature>
<comment type="cofactor">
    <cofactor evidence="6">
        <name>Zn(2+)</name>
        <dbReference type="ChEBI" id="CHEBI:29105"/>
    </cofactor>
</comment>
<keyword evidence="6" id="KW-0479">Metal-binding</keyword>
<dbReference type="GO" id="GO:0006672">
    <property type="term" value="P:ceramide metabolic process"/>
    <property type="evidence" value="ECO:0007669"/>
    <property type="project" value="InterPro"/>
</dbReference>
<evidence type="ECO:0000256" key="1">
    <source>
        <dbReference type="ARBA" id="ARBA00004141"/>
    </source>
</evidence>
<feature type="transmembrane region" description="Helical" evidence="7">
    <location>
        <begin position="144"/>
        <end position="161"/>
    </location>
</feature>
<feature type="transmembrane region" description="Helical" evidence="7">
    <location>
        <begin position="173"/>
        <end position="191"/>
    </location>
</feature>
<feature type="transmembrane region" description="Helical" evidence="7">
    <location>
        <begin position="85"/>
        <end position="106"/>
    </location>
</feature>
<organism evidence="8 9">
    <name type="scientific">Candidatus Methylumidiphilus alinenensis</name>
    <dbReference type="NCBI Taxonomy" id="2202197"/>
    <lineage>
        <taxon>Bacteria</taxon>
        <taxon>Pseudomonadati</taxon>
        <taxon>Pseudomonadota</taxon>
        <taxon>Gammaproteobacteria</taxon>
        <taxon>Methylococcales</taxon>
        <taxon>Candidatus Methylumidiphilus</taxon>
    </lineage>
</organism>
<feature type="transmembrane region" description="Helical" evidence="7">
    <location>
        <begin position="12"/>
        <end position="32"/>
    </location>
</feature>
<name>A0A2W4RG41_9GAMM</name>
<evidence type="ECO:0000256" key="6">
    <source>
        <dbReference type="PIRSR" id="PIRSR608901-2"/>
    </source>
</evidence>
<dbReference type="InterPro" id="IPR008901">
    <property type="entry name" value="ACER"/>
</dbReference>
<comment type="caution">
    <text evidence="8">The sequence shown here is derived from an EMBL/GenBank/DDBJ whole genome shotgun (WGS) entry which is preliminary data.</text>
</comment>
<feature type="transmembrane region" description="Helical" evidence="7">
    <location>
        <begin position="118"/>
        <end position="137"/>
    </location>
</feature>
<dbReference type="EMBL" id="QJPH01000195">
    <property type="protein sequence ID" value="PZN82985.1"/>
    <property type="molecule type" value="Genomic_DNA"/>
</dbReference>